<protein>
    <submittedName>
        <fullName evidence="1">Uncharacterized protein</fullName>
    </submittedName>
</protein>
<comment type="caution">
    <text evidence="1">The sequence shown here is derived from an EMBL/GenBank/DDBJ whole genome shotgun (WGS) entry which is preliminary data.</text>
</comment>
<reference evidence="1" key="1">
    <citation type="submission" date="2022-02" db="EMBL/GenBank/DDBJ databases">
        <title>Plant Genome Project.</title>
        <authorList>
            <person name="Zhang R.-G."/>
        </authorList>
    </citation>
    <scope>NUCLEOTIDE SEQUENCE</scope>
    <source>
        <strain evidence="1">AT1</strain>
    </source>
</reference>
<gene>
    <name evidence="1" type="ORF">RHMOL_Rhmol09G0086700</name>
</gene>
<keyword evidence="2" id="KW-1185">Reference proteome</keyword>
<evidence type="ECO:0000313" key="2">
    <source>
        <dbReference type="Proteomes" id="UP001062846"/>
    </source>
</evidence>
<evidence type="ECO:0000313" key="1">
    <source>
        <dbReference type="EMBL" id="KAI8538230.1"/>
    </source>
</evidence>
<accession>A0ACC0MBK0</accession>
<organism evidence="1 2">
    <name type="scientific">Rhododendron molle</name>
    <name type="common">Chinese azalea</name>
    <name type="synonym">Azalea mollis</name>
    <dbReference type="NCBI Taxonomy" id="49168"/>
    <lineage>
        <taxon>Eukaryota</taxon>
        <taxon>Viridiplantae</taxon>
        <taxon>Streptophyta</taxon>
        <taxon>Embryophyta</taxon>
        <taxon>Tracheophyta</taxon>
        <taxon>Spermatophyta</taxon>
        <taxon>Magnoliopsida</taxon>
        <taxon>eudicotyledons</taxon>
        <taxon>Gunneridae</taxon>
        <taxon>Pentapetalae</taxon>
        <taxon>asterids</taxon>
        <taxon>Ericales</taxon>
        <taxon>Ericaceae</taxon>
        <taxon>Ericoideae</taxon>
        <taxon>Rhodoreae</taxon>
        <taxon>Rhododendron</taxon>
    </lineage>
</organism>
<name>A0ACC0MBK0_RHOML</name>
<sequence>MVYCILKYLGPLVCFSDKCLRSVITFEAERGYRNALCNNMRFKNFLFPRVSKLCSKSKHKIAEKLLVEADRYDAASVTDRSKLLNKVSVLMGYNGLQDLIESERAQKESVKMLKDGMGDFDVSLACKQFPSIIFGCSPPIELYDDGLLSSEISKEFLSSSVGTKWVNPDSPSESWTSLYPCLPDGNPSFLRGESANDLPLSSEPLNLEAETDTDVQLTLEESSTRAGLEIGEKAEESSTRAELEIDEQAASVELILDKSISFIPRLTKRQFGQLENSGFHTVGSLDVLQNATNSVALRKLLHHFPRTYADLQNAQIGIADGQYLIFVGNILSSRGVRAGLSFSYLEIVVEGEVDSESSAEHVFNASGSRSKRKIYVHLKKFFRGTRYASFPFLRSIGSKYKEGDIACVSGKVRTMRKDGHYEMREYNMDVLEDEQDSSARAEGRPFPIYPSRGGLKPNFLKDIIARALKALPSNVDPIPQDVTQDFGLLCLRDAYFGIHLPKNLSEADLARKRLVFDEFFYLQLGRLFQMLEGLGTEVEKDVLLDKYRKPELNAVFTEEWSSLTKQLLKALPYSLTSSQLSAVSEIIWDIKRPLPMNRLLQGDVGCGKTVVAFLACMEVIGAGYQAAFMVPTELLAVQHYNHLLDLLEKMEQVDCKPSIALLTGSTSSKQSRLIREACISFLGLQTGGISLVIGTHSLIADKVEFSALRIAVVDEQHRFGVIQRGTFNSKLYYNSISSKTAASNSDGPLNGDVCMAPHVLAMSATPIPRSLALALFGDMSLTQITGLPPGRQPVETYIVEGNERGLERVYQMITDEVEAGGRVYLVYPVIGQSEQLPQLHAASAEFEAMSSRFENYSCGLLHGRMKSNEKDEALRRFRTGETHILLSTQVIEIGVDVPEASMMVVMNAERFGIAQLHQLRGRVGRGARKSKCVLLASTAGGLCRLKVLEKSSDGFYLANMDLLLRGPGDLLGKKQSGHLPEFPIARLEIDGNIIQEAHLAALSLFKGLCSFYSVRKFLEYLLICRNSQISKQSLACDSRCACSVIEFYPYPDGLCLSLKYTTPGDPVASISIRSLSMAAHSINIEPVAAISLQALSIRRLQKELSMITMGRSLNAKVASFHLPKWVALA</sequence>
<proteinExistence type="predicted"/>
<dbReference type="EMBL" id="CM046396">
    <property type="protein sequence ID" value="KAI8538230.1"/>
    <property type="molecule type" value="Genomic_DNA"/>
</dbReference>
<dbReference type="Proteomes" id="UP001062846">
    <property type="component" value="Chromosome 9"/>
</dbReference>